<dbReference type="EMBL" id="LT907782">
    <property type="protein sequence ID" value="SNX59685.1"/>
    <property type="molecule type" value="Genomic_DNA"/>
</dbReference>
<evidence type="ECO:0000256" key="2">
    <source>
        <dbReference type="ARBA" id="ARBA00022679"/>
    </source>
</evidence>
<dbReference type="PIRSF" id="PIRSF015557">
    <property type="entry name" value="UCP015557"/>
    <property type="match status" value="1"/>
</dbReference>
<evidence type="ECO:0000256" key="6">
    <source>
        <dbReference type="ARBA" id="ARBA00030025"/>
    </source>
</evidence>
<dbReference type="GO" id="GO:0106361">
    <property type="term" value="F:protein-arginine rhamnosyltransferase activity"/>
    <property type="evidence" value="ECO:0007669"/>
    <property type="project" value="InterPro"/>
</dbReference>
<accession>A0A285BX64</accession>
<gene>
    <name evidence="8" type="ORF">SAMN06296273_1123</name>
</gene>
<evidence type="ECO:0000256" key="4">
    <source>
        <dbReference type="ARBA" id="ARBA00024346"/>
    </source>
</evidence>
<comment type="catalytic activity">
    <reaction evidence="7">
        <text>dTDP-beta-L-rhamnose + L-arginyl-[protein] = N(omega)-(alpha-L-rhamnosyl)-L-arginyl-[protein] + dTDP + H(+)</text>
        <dbReference type="Rhea" id="RHEA:66692"/>
        <dbReference type="Rhea" id="RHEA-COMP:10532"/>
        <dbReference type="Rhea" id="RHEA-COMP:17096"/>
        <dbReference type="ChEBI" id="CHEBI:15378"/>
        <dbReference type="ChEBI" id="CHEBI:29965"/>
        <dbReference type="ChEBI" id="CHEBI:57510"/>
        <dbReference type="ChEBI" id="CHEBI:58369"/>
        <dbReference type="ChEBI" id="CHEBI:167445"/>
    </reaction>
    <physiologicalReaction direction="left-to-right" evidence="7">
        <dbReference type="Rhea" id="RHEA:66693"/>
    </physiologicalReaction>
</comment>
<reference evidence="8 9" key="1">
    <citation type="submission" date="2017-08" db="EMBL/GenBank/DDBJ databases">
        <authorList>
            <person name="de Groot N.N."/>
        </authorList>
    </citation>
    <scope>NUCLEOTIDE SEQUENCE [LARGE SCALE GENOMIC DNA]</scope>
    <source>
        <strain evidence="8 9">Nm15</strain>
    </source>
</reference>
<name>A0A285BX64_9PROT</name>
<keyword evidence="2" id="KW-0808">Transferase</keyword>
<dbReference type="Pfam" id="PF10093">
    <property type="entry name" value="EarP"/>
    <property type="match status" value="1"/>
</dbReference>
<dbReference type="NCBIfam" id="TIGR03837">
    <property type="entry name" value="efp_Arg_rhamno"/>
    <property type="match status" value="1"/>
</dbReference>
<evidence type="ECO:0000256" key="7">
    <source>
        <dbReference type="ARBA" id="ARBA00048472"/>
    </source>
</evidence>
<dbReference type="RefSeq" id="WP_096292405.1">
    <property type="nucleotide sequence ID" value="NZ_LT907782.1"/>
</dbReference>
<evidence type="ECO:0000313" key="8">
    <source>
        <dbReference type="EMBL" id="SNX59685.1"/>
    </source>
</evidence>
<keyword evidence="1" id="KW-0328">Glycosyltransferase</keyword>
<dbReference type="InterPro" id="IPR016633">
    <property type="entry name" value="EarP"/>
</dbReference>
<protein>
    <recommendedName>
        <fullName evidence="5">Protein-arginine rhamnosyltransferase</fullName>
    </recommendedName>
    <alternativeName>
        <fullName evidence="6">EF-P arginine rhamnosyltransferase</fullName>
    </alternativeName>
</protein>
<evidence type="ECO:0000313" key="9">
    <source>
        <dbReference type="Proteomes" id="UP000242498"/>
    </source>
</evidence>
<dbReference type="OrthoDB" id="209085at2"/>
<dbReference type="AlphaFoldDB" id="A0A285BX64"/>
<evidence type="ECO:0000256" key="1">
    <source>
        <dbReference type="ARBA" id="ARBA00022676"/>
    </source>
</evidence>
<organism evidence="8 9">
    <name type="scientific">Nitrosomonas ureae</name>
    <dbReference type="NCBI Taxonomy" id="44577"/>
    <lineage>
        <taxon>Bacteria</taxon>
        <taxon>Pseudomonadati</taxon>
        <taxon>Pseudomonadota</taxon>
        <taxon>Betaproteobacteria</taxon>
        <taxon>Nitrosomonadales</taxon>
        <taxon>Nitrosomonadaceae</taxon>
        <taxon>Nitrosomonas</taxon>
    </lineage>
</organism>
<evidence type="ECO:0000256" key="5">
    <source>
        <dbReference type="ARBA" id="ARBA00024416"/>
    </source>
</evidence>
<dbReference type="Proteomes" id="UP000242498">
    <property type="component" value="Chromosome I"/>
</dbReference>
<sequence>MRRRWDIFCTVIDNFGDIGVCWRLAKQLVHEHGHSVRLWVDNLGSFANIAPDVNSRAQYQIIQCVEICYWQRSFVDTEPGDVIIEAFACELPEKYVMAMLQKETNPVWINLEYLSAEPWVTEYHGLPSPHPRFSLTKTFFFPGFVPGTGGLLREKDLLASHDAFNHAAEQEFFRRKDLPRRKSGEIRISLFCYQTAPIENFIQVLSESTVPVLLIVPQGIAADRISALFNHTTCQTKALISYKRLTIQIIPFMEQTEYDLLLWSCDFNFVRGEDSFIRAQWAIKPFIWNIYPQQEDAHRDKLDAFLTLYTAGLPVKVASAVQTMWHGWNEKYELNNLIWKNFAACYEPLVQHNKNWVKQLLKQEDLTSNLVQFAENQL</sequence>
<evidence type="ECO:0000256" key="3">
    <source>
        <dbReference type="ARBA" id="ARBA00024303"/>
    </source>
</evidence>
<proteinExistence type="inferred from homology"/>
<comment type="function">
    <text evidence="3">Protein-arginine rhamnosyltransferase that catalyzes the transfer of a single rhamnose to elongation factor P (EF-P) on 'Lys-32', a modification required for EF-P-dependent rescue of polyproline stalled ribosomes.</text>
</comment>
<comment type="similarity">
    <text evidence="4">Belongs to the glycosyltransferase 104 family.</text>
</comment>